<dbReference type="Proteomes" id="UP000316855">
    <property type="component" value="Chromosome"/>
</dbReference>
<dbReference type="SUPFAM" id="SSF53649">
    <property type="entry name" value="Alkaline phosphatase-like"/>
    <property type="match status" value="1"/>
</dbReference>
<dbReference type="PROSITE" id="PS51318">
    <property type="entry name" value="TAT"/>
    <property type="match status" value="1"/>
</dbReference>
<reference evidence="1 2" key="1">
    <citation type="submission" date="2019-02" db="EMBL/GenBank/DDBJ databases">
        <title>Deep-cultivation of Planctomycetes and their phenomic and genomic characterization uncovers novel biology.</title>
        <authorList>
            <person name="Wiegand S."/>
            <person name="Jogler M."/>
            <person name="Boedeker C."/>
            <person name="Pinto D."/>
            <person name="Vollmers J."/>
            <person name="Rivas-Marin E."/>
            <person name="Kohn T."/>
            <person name="Peeters S.H."/>
            <person name="Heuer A."/>
            <person name="Rast P."/>
            <person name="Oberbeckmann S."/>
            <person name="Bunk B."/>
            <person name="Jeske O."/>
            <person name="Meyerdierks A."/>
            <person name="Storesund J.E."/>
            <person name="Kallscheuer N."/>
            <person name="Luecker S."/>
            <person name="Lage O.M."/>
            <person name="Pohl T."/>
            <person name="Merkel B.J."/>
            <person name="Hornburger P."/>
            <person name="Mueller R.-W."/>
            <person name="Bruemmer F."/>
            <person name="Labrenz M."/>
            <person name="Spormann A.M."/>
            <person name="Op den Camp H."/>
            <person name="Overmann J."/>
            <person name="Amann R."/>
            <person name="Jetten M.S.M."/>
            <person name="Mascher T."/>
            <person name="Medema M.H."/>
            <person name="Devos D.P."/>
            <person name="Kaster A.-K."/>
            <person name="Ovreas L."/>
            <person name="Rohde M."/>
            <person name="Galperin M.Y."/>
            <person name="Jogler C."/>
        </authorList>
    </citation>
    <scope>NUCLEOTIDE SEQUENCE [LARGE SCALE GENOMIC DNA]</scope>
    <source>
        <strain evidence="1 2">Pan161</strain>
    </source>
</reference>
<dbReference type="PANTHER" id="PTHR43737:SF1">
    <property type="entry name" value="DUF1501 DOMAIN-CONTAINING PROTEIN"/>
    <property type="match status" value="1"/>
</dbReference>
<organism evidence="1 2">
    <name type="scientific">Gimesia algae</name>
    <dbReference type="NCBI Taxonomy" id="2527971"/>
    <lineage>
        <taxon>Bacteria</taxon>
        <taxon>Pseudomonadati</taxon>
        <taxon>Planctomycetota</taxon>
        <taxon>Planctomycetia</taxon>
        <taxon>Planctomycetales</taxon>
        <taxon>Planctomycetaceae</taxon>
        <taxon>Gimesia</taxon>
    </lineage>
</organism>
<dbReference type="InterPro" id="IPR017850">
    <property type="entry name" value="Alkaline_phosphatase_core_sf"/>
</dbReference>
<dbReference type="RefSeq" id="WP_145231762.1">
    <property type="nucleotide sequence ID" value="NZ_CP036343.1"/>
</dbReference>
<gene>
    <name evidence="1" type="ORF">Pan161_54780</name>
</gene>
<dbReference type="KEGG" id="gax:Pan161_54780"/>
<dbReference type="InterPro" id="IPR006311">
    <property type="entry name" value="TAT_signal"/>
</dbReference>
<dbReference type="Pfam" id="PF07394">
    <property type="entry name" value="DUF1501"/>
    <property type="match status" value="1"/>
</dbReference>
<dbReference type="AlphaFoldDB" id="A0A517VLA5"/>
<dbReference type="PANTHER" id="PTHR43737">
    <property type="entry name" value="BLL7424 PROTEIN"/>
    <property type="match status" value="1"/>
</dbReference>
<dbReference type="OrthoDB" id="127333at2"/>
<accession>A0A517VLA5</accession>
<dbReference type="EMBL" id="CP036343">
    <property type="protein sequence ID" value="QDT93793.1"/>
    <property type="molecule type" value="Genomic_DNA"/>
</dbReference>
<dbReference type="Gene3D" id="3.40.720.10">
    <property type="entry name" value="Alkaline Phosphatase, subunit A"/>
    <property type="match status" value="1"/>
</dbReference>
<protein>
    <recommendedName>
        <fullName evidence="3">DUF1501 domain-containing protein</fullName>
    </recommendedName>
</protein>
<keyword evidence="2" id="KW-1185">Reference proteome</keyword>
<sequence>MPGRLSDRRLSRRELLRVGALGTAGLTLPQLLASQAARAADSVNGPAAKADACIILFLNGGPSHLDMWDMKPSGPIEIRGEFNPIASSLEGVQVCEHLPLLAQQMHHTTLIRSMNHSVNNSHAAAVYAALTGHDRGEQGGVAKPDDHPCPGAVLAKLRPTPHGSLPYISLPYKTKEGAAGPLQPGFLAGFMGATYDPFWVLDDPNQPNFHVRNLALPDGLAMDRMNDRRSLLSSLDHGLDLDSNQTLASMNDFQRQAFDLLTSNNAQQAFKLSEEPDSVRDRYGRNIYGQSVLLARRLIEANTRVVTMSWAPHANATWDTHGQNFNKLKNELLPQFDAACSSLIADLAERGMLQRTLVAVLGDFGRTPKINNNAGRDHWNSCYSIMLAGGGIKPGFVLGASDRSGAVPTHSPVSPGDIVATMYRLLGIDHQHLIYDTLNRPHTVVPEARLVPEIMA</sequence>
<evidence type="ECO:0008006" key="3">
    <source>
        <dbReference type="Google" id="ProtNLM"/>
    </source>
</evidence>
<name>A0A517VLA5_9PLAN</name>
<dbReference type="InterPro" id="IPR010869">
    <property type="entry name" value="DUF1501"/>
</dbReference>
<evidence type="ECO:0000313" key="2">
    <source>
        <dbReference type="Proteomes" id="UP000316855"/>
    </source>
</evidence>
<proteinExistence type="predicted"/>
<evidence type="ECO:0000313" key="1">
    <source>
        <dbReference type="EMBL" id="QDT93793.1"/>
    </source>
</evidence>